<dbReference type="Pfam" id="PF23321">
    <property type="entry name" value="R1_ABCA1"/>
    <property type="match status" value="1"/>
</dbReference>
<dbReference type="GO" id="GO:0016020">
    <property type="term" value="C:membrane"/>
    <property type="evidence" value="ECO:0007669"/>
    <property type="project" value="UniProtKB-SubCell"/>
</dbReference>
<comment type="subcellular location">
    <subcellularLocation>
        <location evidence="1">Membrane</location>
        <topology evidence="1">Multi-pass membrane protein</topology>
    </subcellularLocation>
</comment>
<dbReference type="GO" id="GO:0016887">
    <property type="term" value="F:ATP hydrolysis activity"/>
    <property type="evidence" value="ECO:0007669"/>
    <property type="project" value="InterPro"/>
</dbReference>
<dbReference type="Gene3D" id="3.40.50.300">
    <property type="entry name" value="P-loop containing nucleotide triphosphate hydrolases"/>
    <property type="match status" value="2"/>
</dbReference>
<evidence type="ECO:0000256" key="8">
    <source>
        <dbReference type="ARBA" id="ARBA00022989"/>
    </source>
</evidence>
<name>A0A9W7L9P0_9STRA</name>
<dbReference type="GO" id="GO:0005319">
    <property type="term" value="F:lipid transporter activity"/>
    <property type="evidence" value="ECO:0007669"/>
    <property type="project" value="TreeGrafter"/>
</dbReference>
<reference evidence="13" key="1">
    <citation type="journal article" date="2023" name="Commun. Biol.">
        <title>Genome analysis of Parmales, the sister group of diatoms, reveals the evolutionary specialization of diatoms from phago-mixotrophs to photoautotrophs.</title>
        <authorList>
            <person name="Ban H."/>
            <person name="Sato S."/>
            <person name="Yoshikawa S."/>
            <person name="Yamada K."/>
            <person name="Nakamura Y."/>
            <person name="Ichinomiya M."/>
            <person name="Sato N."/>
            <person name="Blanc-Mathieu R."/>
            <person name="Endo H."/>
            <person name="Kuwata A."/>
            <person name="Ogata H."/>
        </authorList>
    </citation>
    <scope>NUCLEOTIDE SEQUENCE [LARGE SCALE GENOMIC DNA]</scope>
</reference>
<dbReference type="Pfam" id="PF12698">
    <property type="entry name" value="ABC2_membrane_3"/>
    <property type="match status" value="2"/>
</dbReference>
<feature type="transmembrane region" description="Helical" evidence="10">
    <location>
        <begin position="330"/>
        <end position="350"/>
    </location>
</feature>
<dbReference type="Proteomes" id="UP001165065">
    <property type="component" value="Unassembled WGS sequence"/>
</dbReference>
<evidence type="ECO:0000256" key="10">
    <source>
        <dbReference type="SAM" id="Phobius"/>
    </source>
</evidence>
<dbReference type="InterPro" id="IPR017871">
    <property type="entry name" value="ABC_transporter-like_CS"/>
</dbReference>
<feature type="transmembrane region" description="Helical" evidence="10">
    <location>
        <begin position="1281"/>
        <end position="1305"/>
    </location>
</feature>
<accession>A0A9W7L9P0</accession>
<dbReference type="CDD" id="cd03263">
    <property type="entry name" value="ABC_subfamily_A"/>
    <property type="match status" value="2"/>
</dbReference>
<dbReference type="EMBL" id="BRYA01000124">
    <property type="protein sequence ID" value="GMI40328.1"/>
    <property type="molecule type" value="Genomic_DNA"/>
</dbReference>
<keyword evidence="3" id="KW-0813">Transport</keyword>
<sequence length="1905" mass="211580">MCGVFYRQFAALVKKNFYLRKRHWIKLAVPCLVFYLFIYIRSTMPDKDSVDNYVAAWEPGMVSGVPSYHMLFRYSEDDAASIDCSDVYDFSNVNLLYSCDVDASCEDDSLAPSLCSPRYIAIVDAGGGTDTCDDFETWMHGVFPQTANRTVKFESEGDFKKYVENFAYGKESGTGATENPYKKQFNLAVAFTGAYPEWDFKIRVNYTDPNALGEPRNQVPSTQAEFAAAAKQQGSCDCPKGETEIENCNCESYMSCPDPQGVWGWFSTTEACTGAYMRSGSLLAQQMVQDYVVSRTFIKKGEPDPLSTDRPFINFAFQNMPLPSYQKDGFWGSVSGLFAVFVTVAFIYPVSSMIRELVAEKETKIKEGMKMMALSNGALVSSWIVHFGITYWILSIVVTLFSNKLFVYSDSTIIFVYFFMFLNALMAFCYWVSTLFSRAKTASICGVMLYFGGYIITEGIKSSKSHTTKLAASLHPGAAFILGLNAFVEYEDTQIGVTTLTWADTNSADDYTFKDCTTMLIFDVFFWGFMTYYCDKVLPSEWGSHEHPLFFIDPYYWFPSVFKKSGYHHHSEVDNGTEENKNVESCSRDLLESIARGEGISITNLRKSFNTTAGVKHAVDGLDLNMFNNQITCLLGHNGAGKTTTIAMLTGLIDPSSGKAFVGGKDVQTQMKDIRQDLGVCPQHDILYPDLTVKEHLNLFATFKGVPSSEIPSMVEEMIAEVGLTEKVNTQSKKLSGGMKRKLSVGIAFIGGSKVVLLDEPTSGMDPYSRRFTWNVIRKMKEGRTIILTTHFMDEADLLGDRIAIMADGKLRCAGTSLFLKQRFGVGYMMAIEKGPNFEEKRVRGMVKQAVPEVKLLSNVGSEMTMQLPLAASENFQSLFEAFDADQKQLGIVNYGVSVTTLEEVFLKVAHGGDDDKHAVEKQKSDLLLKKRQSSLSALDSEGGNAFEKMEIDGDEENPLHKEGSDSFSNVMKVTQGLNPANSKKLNVNNNCGYFMRHITALLMKRVMYFLRDKKAWIFGFVLPSAFVLLGMFIVSIIPTFFEQPPLALSMNSFNPAVTSNPVPYNKAGQSVATFKTTFDPTSFEDSVWLIMDMLQIDSCDYNPGSMTPCAAPTDTSYVPSLVEGIDPYEMPSNIKDWEDIRSWLLETRNTKEGSRYGTIISITDGASPAANDISSIKDTSYIVATNVTAFHSAPTFMLGLYQSVFESMGWSDVSVGTTLHPLPATNKQMQFESVQNTMFAVLMILLGFPFIPSSFIMFVVREKENKSKHIQLVSGVSPHAFWISTWIFDFISYQIPLWATIGILKGFESAKQLTEGENFDATMYLLLGYGPAMAGFCYCLSFVFKSHSGAQIFVIFFSFLTGFILAIASFIMAMIKSTQDLNKNLLNFYRLIPGFNLGHGLLSITAAPIITFFDDPEATEVYGAMHPLVAGDDVKWMAVEAFGYTLLAIIIEYIIATPSLFAWVANCIYQTPPQAEFEPDDDVVNEEAKCAELASQRANGQTSEDDEAILLSNITKVYPGGKFAVKGVSVGIPYGQCFGLLGINGAGKTTTLSMLSGEFPPSGGGAWLAGKDILRKASEVRRLIGYCPQFDALFELMTGYEHLKMYARIKGIKEEDIEACVQEQIVRMDLTQHAFRLAGGYSGGNKRKLSVACAMIGQPSIIFLDEPSTGMDPVARRFMWSVINDICCQGDTSVILTTHSMEECEALCQRIGIMVGGRFRCLGSAQHLKSKFGLGYELECVMNPPDDDEVQRIAEVVTDSAGLDKARGGMMLADMAATLDALNLPDYMDTLLADNGVHDCQEGCNADFFANWVKQEEQFRKIATFVDEKYPGSVMREWQVTKIRFEIPHEVNGEELKLSQLFGAFTAAKDNLGLQEYSLSQTSLEQIFNKFASQQEEEQGQVGI</sequence>
<dbReference type="InterPro" id="IPR013525">
    <property type="entry name" value="ABC2_TM"/>
</dbReference>
<comment type="caution">
    <text evidence="12">The sequence shown here is derived from an EMBL/GenBank/DDBJ whole genome shotgun (WGS) entry which is preliminary data.</text>
</comment>
<keyword evidence="6" id="KW-0547">Nucleotide-binding</keyword>
<dbReference type="OrthoDB" id="10255969at2759"/>
<dbReference type="InterPro" id="IPR027417">
    <property type="entry name" value="P-loop_NTPase"/>
</dbReference>
<evidence type="ECO:0000259" key="11">
    <source>
        <dbReference type="PROSITE" id="PS50893"/>
    </source>
</evidence>
<organism evidence="12 13">
    <name type="scientific">Triparma columacea</name>
    <dbReference type="NCBI Taxonomy" id="722753"/>
    <lineage>
        <taxon>Eukaryota</taxon>
        <taxon>Sar</taxon>
        <taxon>Stramenopiles</taxon>
        <taxon>Ochrophyta</taxon>
        <taxon>Bolidophyceae</taxon>
        <taxon>Parmales</taxon>
        <taxon>Triparmaceae</taxon>
        <taxon>Triparma</taxon>
    </lineage>
</organism>
<keyword evidence="13" id="KW-1185">Reference proteome</keyword>
<dbReference type="GO" id="GO:0005524">
    <property type="term" value="F:ATP binding"/>
    <property type="evidence" value="ECO:0007669"/>
    <property type="project" value="UniProtKB-KW"/>
</dbReference>
<feature type="transmembrane region" description="Helical" evidence="10">
    <location>
        <begin position="1238"/>
        <end position="1261"/>
    </location>
</feature>
<evidence type="ECO:0000256" key="4">
    <source>
        <dbReference type="ARBA" id="ARBA00022692"/>
    </source>
</evidence>
<feature type="transmembrane region" description="Helical" evidence="10">
    <location>
        <begin position="414"/>
        <end position="432"/>
    </location>
</feature>
<dbReference type="InterPro" id="IPR003439">
    <property type="entry name" value="ABC_transporter-like_ATP-bd"/>
</dbReference>
<feature type="transmembrane region" description="Helical" evidence="10">
    <location>
        <begin position="1351"/>
        <end position="1376"/>
    </location>
</feature>
<feature type="transmembrane region" description="Helical" evidence="10">
    <location>
        <begin position="24"/>
        <end position="40"/>
    </location>
</feature>
<keyword evidence="7" id="KW-0067">ATP-binding</keyword>
<dbReference type="Pfam" id="PF00005">
    <property type="entry name" value="ABC_tran"/>
    <property type="match status" value="2"/>
</dbReference>
<dbReference type="InterPro" id="IPR026082">
    <property type="entry name" value="ABCA"/>
</dbReference>
<dbReference type="InterPro" id="IPR003593">
    <property type="entry name" value="AAA+_ATPase"/>
</dbReference>
<comment type="similarity">
    <text evidence="2">Belongs to the ABC transporter superfamily. ABCA family.</text>
</comment>
<evidence type="ECO:0000256" key="9">
    <source>
        <dbReference type="ARBA" id="ARBA00023136"/>
    </source>
</evidence>
<evidence type="ECO:0000256" key="5">
    <source>
        <dbReference type="ARBA" id="ARBA00022737"/>
    </source>
</evidence>
<dbReference type="PROSITE" id="PS00211">
    <property type="entry name" value="ABC_TRANSPORTER_1"/>
    <property type="match status" value="2"/>
</dbReference>
<dbReference type="SMART" id="SM00382">
    <property type="entry name" value="AAA"/>
    <property type="match status" value="2"/>
</dbReference>
<evidence type="ECO:0000313" key="13">
    <source>
        <dbReference type="Proteomes" id="UP001165065"/>
    </source>
</evidence>
<dbReference type="FunFam" id="3.40.50.300:FF:000335">
    <property type="entry name" value="ATP binding cassette subfamily A member 5"/>
    <property type="match status" value="1"/>
</dbReference>
<keyword evidence="5" id="KW-0677">Repeat</keyword>
<feature type="transmembrane region" description="Helical" evidence="10">
    <location>
        <begin position="371"/>
        <end position="394"/>
    </location>
</feature>
<dbReference type="GO" id="GO:0140359">
    <property type="term" value="F:ABC-type transporter activity"/>
    <property type="evidence" value="ECO:0007669"/>
    <property type="project" value="InterPro"/>
</dbReference>
<dbReference type="PANTHER" id="PTHR19229">
    <property type="entry name" value="ATP-BINDING CASSETTE TRANSPORTER SUBFAMILY A ABCA"/>
    <property type="match status" value="1"/>
</dbReference>
<evidence type="ECO:0000256" key="7">
    <source>
        <dbReference type="ARBA" id="ARBA00022840"/>
    </source>
</evidence>
<feature type="domain" description="ABC transporter" evidence="11">
    <location>
        <begin position="1510"/>
        <end position="1742"/>
    </location>
</feature>
<evidence type="ECO:0000313" key="12">
    <source>
        <dbReference type="EMBL" id="GMI40328.1"/>
    </source>
</evidence>
<dbReference type="FunFam" id="3.40.50.300:FF:000298">
    <property type="entry name" value="ATP-binding cassette sub-family A member 12"/>
    <property type="match status" value="1"/>
</dbReference>
<dbReference type="InterPro" id="IPR056264">
    <property type="entry name" value="R2_ABCA1-4-like"/>
</dbReference>
<evidence type="ECO:0000256" key="3">
    <source>
        <dbReference type="ARBA" id="ARBA00022448"/>
    </source>
</evidence>
<dbReference type="SUPFAM" id="SSF52540">
    <property type="entry name" value="P-loop containing nucleoside triphosphate hydrolases"/>
    <property type="match status" value="2"/>
</dbReference>
<dbReference type="PANTHER" id="PTHR19229:SF36">
    <property type="entry name" value="ATP-BINDING CASSETTE SUB-FAMILY A MEMBER 2"/>
    <property type="match status" value="1"/>
</dbReference>
<keyword evidence="4 10" id="KW-0812">Transmembrane</keyword>
<evidence type="ECO:0000256" key="1">
    <source>
        <dbReference type="ARBA" id="ARBA00004141"/>
    </source>
</evidence>
<feature type="transmembrane region" description="Helical" evidence="10">
    <location>
        <begin position="1442"/>
        <end position="1465"/>
    </location>
</feature>
<dbReference type="PROSITE" id="PS50893">
    <property type="entry name" value="ABC_TRANSPORTER_2"/>
    <property type="match status" value="2"/>
</dbReference>
<evidence type="ECO:0000256" key="2">
    <source>
        <dbReference type="ARBA" id="ARBA00008869"/>
    </source>
</evidence>
<evidence type="ECO:0000256" key="6">
    <source>
        <dbReference type="ARBA" id="ARBA00022741"/>
    </source>
</evidence>
<gene>
    <name evidence="12" type="ORF">TrCOL_g89</name>
</gene>
<keyword evidence="8 10" id="KW-1133">Transmembrane helix</keyword>
<protein>
    <recommendedName>
        <fullName evidence="11">ABC transporter domain-containing protein</fullName>
    </recommendedName>
</protein>
<feature type="transmembrane region" description="Helical" evidence="10">
    <location>
        <begin position="1325"/>
        <end position="1345"/>
    </location>
</feature>
<proteinExistence type="inferred from homology"/>
<feature type="transmembrane region" description="Helical" evidence="10">
    <location>
        <begin position="1016"/>
        <end position="1042"/>
    </location>
</feature>
<feature type="domain" description="ABC transporter" evidence="11">
    <location>
        <begin position="600"/>
        <end position="833"/>
    </location>
</feature>
<keyword evidence="9 10" id="KW-0472">Membrane</keyword>